<evidence type="ECO:0000256" key="2">
    <source>
        <dbReference type="SAM" id="Phobius"/>
    </source>
</evidence>
<feature type="compositionally biased region" description="Basic and acidic residues" evidence="1">
    <location>
        <begin position="1"/>
        <end position="15"/>
    </location>
</feature>
<evidence type="ECO:0000313" key="5">
    <source>
        <dbReference type="WBParaSite" id="EVEC_0000712901-mRNA-1"/>
    </source>
</evidence>
<reference evidence="5" key="1">
    <citation type="submission" date="2017-02" db="UniProtKB">
        <authorList>
            <consortium name="WormBaseParasite"/>
        </authorList>
    </citation>
    <scope>IDENTIFICATION</scope>
</reference>
<dbReference type="EMBL" id="UXUI01008596">
    <property type="protein sequence ID" value="VDD91899.1"/>
    <property type="molecule type" value="Genomic_DNA"/>
</dbReference>
<feature type="region of interest" description="Disordered" evidence="1">
    <location>
        <begin position="1"/>
        <end position="31"/>
    </location>
</feature>
<dbReference type="Proteomes" id="UP000274131">
    <property type="component" value="Unassembled WGS sequence"/>
</dbReference>
<gene>
    <name evidence="3" type="ORF">EVEC_LOCUS6650</name>
</gene>
<protein>
    <submittedName>
        <fullName evidence="5">LPXTG cell wall anchor domain-containing protein</fullName>
    </submittedName>
</protein>
<keyword evidence="2" id="KW-0812">Transmembrane</keyword>
<dbReference type="AlphaFoldDB" id="A0A0N4V9L1"/>
<keyword evidence="2" id="KW-0472">Membrane</keyword>
<feature type="transmembrane region" description="Helical" evidence="2">
    <location>
        <begin position="35"/>
        <end position="55"/>
    </location>
</feature>
<evidence type="ECO:0000313" key="4">
    <source>
        <dbReference type="Proteomes" id="UP000274131"/>
    </source>
</evidence>
<reference evidence="3 4" key="2">
    <citation type="submission" date="2018-10" db="EMBL/GenBank/DDBJ databases">
        <authorList>
            <consortium name="Pathogen Informatics"/>
        </authorList>
    </citation>
    <scope>NUCLEOTIDE SEQUENCE [LARGE SCALE GENOMIC DNA]</scope>
</reference>
<accession>A0A0N4V9L1</accession>
<dbReference type="WBParaSite" id="EVEC_0000712901-mRNA-1">
    <property type="protein sequence ID" value="EVEC_0000712901-mRNA-1"/>
    <property type="gene ID" value="EVEC_0000712901"/>
</dbReference>
<proteinExistence type="predicted"/>
<sequence>VYKVEKEEKKRKDSNLKTAVEGPPPEASVPDESNATLVTVFVLLIAAIIVVGIVWKFNLHRRLFRANYDTVAGG</sequence>
<organism evidence="5">
    <name type="scientific">Enterobius vermicularis</name>
    <name type="common">Human pinworm</name>
    <dbReference type="NCBI Taxonomy" id="51028"/>
    <lineage>
        <taxon>Eukaryota</taxon>
        <taxon>Metazoa</taxon>
        <taxon>Ecdysozoa</taxon>
        <taxon>Nematoda</taxon>
        <taxon>Chromadorea</taxon>
        <taxon>Rhabditida</taxon>
        <taxon>Spirurina</taxon>
        <taxon>Oxyuridomorpha</taxon>
        <taxon>Oxyuroidea</taxon>
        <taxon>Oxyuridae</taxon>
        <taxon>Enterobius</taxon>
    </lineage>
</organism>
<name>A0A0N4V9L1_ENTVE</name>
<keyword evidence="2" id="KW-1133">Transmembrane helix</keyword>
<evidence type="ECO:0000256" key="1">
    <source>
        <dbReference type="SAM" id="MobiDB-lite"/>
    </source>
</evidence>
<evidence type="ECO:0000313" key="3">
    <source>
        <dbReference type="EMBL" id="VDD91899.1"/>
    </source>
</evidence>
<keyword evidence="4" id="KW-1185">Reference proteome</keyword>